<protein>
    <submittedName>
        <fullName evidence="2">Glycosyl hydrolase family 43</fullName>
    </submittedName>
</protein>
<evidence type="ECO:0000256" key="1">
    <source>
        <dbReference type="SAM" id="Phobius"/>
    </source>
</evidence>
<dbReference type="CDD" id="cd15482">
    <property type="entry name" value="Sialidase_non-viral"/>
    <property type="match status" value="1"/>
</dbReference>
<gene>
    <name evidence="2" type="ORF">MPEBLZ_01876</name>
</gene>
<keyword evidence="1" id="KW-1133">Transmembrane helix</keyword>
<keyword evidence="2" id="KW-0378">Hydrolase</keyword>
<sequence length="402" mass="46611">MKLKLIKLFIFLFAVSSIIGMASAKWNEPYFILPDSDRPSIIQDNNGTYWIAFNSYTNPQNIWIMNSNDSINWTNFYQVTASNLTDYEPNLIQDNKGRFWILFSSLIEIRGTLNFNYDLKLAHSDNGINWSEPVNITNSPFIESYPYIMQDRTGRYFITYSTYGNASNNLDIYLKYSDDGFEWSQPIRITDSSESDIFPIMIQDNNGKYWMLFSRNTRERHKPLLNKYDLFLIYSADGIRWSDAGEITNLSYNINYPYFMQDKDGVFWVPHMTGVTGSEELGIMGSMNGTEWTDSVLLSNYSIEGYFKTDYKSMIQDRSGNYIYAFTSAKIGRGIWLMNGTPDLNFSKTRKVEFNNTRITVENDTKNIIRTIPERKSNELGIELGSLTLLIFVLIVILKRSS</sequence>
<evidence type="ECO:0000313" key="2">
    <source>
        <dbReference type="EMBL" id="KPQ43561.1"/>
    </source>
</evidence>
<dbReference type="SUPFAM" id="SSF75005">
    <property type="entry name" value="Arabinanase/levansucrase/invertase"/>
    <property type="match status" value="2"/>
</dbReference>
<proteinExistence type="predicted"/>
<keyword evidence="1" id="KW-0812">Transmembrane</keyword>
<feature type="transmembrane region" description="Helical" evidence="1">
    <location>
        <begin position="380"/>
        <end position="398"/>
    </location>
</feature>
<dbReference type="InterPro" id="IPR023296">
    <property type="entry name" value="Glyco_hydro_beta-prop_sf"/>
</dbReference>
<dbReference type="AlphaFoldDB" id="A0A0P8A5Z2"/>
<dbReference type="EMBL" id="LKCM01000138">
    <property type="protein sequence ID" value="KPQ43561.1"/>
    <property type="molecule type" value="Genomic_DNA"/>
</dbReference>
<evidence type="ECO:0000313" key="3">
    <source>
        <dbReference type="Proteomes" id="UP000050360"/>
    </source>
</evidence>
<reference evidence="2 3" key="1">
    <citation type="submission" date="2015-09" db="EMBL/GenBank/DDBJ databases">
        <title>A metagenomics-based metabolic model of nitrate-dependent anaerobic oxidation of methane by Methanoperedens-like archaea.</title>
        <authorList>
            <person name="Arshad A."/>
            <person name="Speth D.R."/>
            <person name="De Graaf R.M."/>
            <person name="Op Den Camp H.J."/>
            <person name="Jetten M.S."/>
            <person name="Welte C.U."/>
        </authorList>
    </citation>
    <scope>NUCLEOTIDE SEQUENCE [LARGE SCALE GENOMIC DNA]</scope>
</reference>
<dbReference type="Proteomes" id="UP000050360">
    <property type="component" value="Unassembled WGS sequence"/>
</dbReference>
<organism evidence="2 3">
    <name type="scientific">Candidatus Methanoperedens nitratireducens</name>
    <dbReference type="NCBI Taxonomy" id="1392998"/>
    <lineage>
        <taxon>Archaea</taxon>
        <taxon>Methanobacteriati</taxon>
        <taxon>Methanobacteriota</taxon>
        <taxon>Stenosarchaea group</taxon>
        <taxon>Methanomicrobia</taxon>
        <taxon>Methanosarcinales</taxon>
        <taxon>ANME-2 cluster</taxon>
        <taxon>Candidatus Methanoperedentaceae</taxon>
        <taxon>Candidatus Methanoperedens</taxon>
    </lineage>
</organism>
<dbReference type="Gene3D" id="2.115.10.20">
    <property type="entry name" value="Glycosyl hydrolase domain, family 43"/>
    <property type="match status" value="2"/>
</dbReference>
<comment type="caution">
    <text evidence="2">The sequence shown here is derived from an EMBL/GenBank/DDBJ whole genome shotgun (WGS) entry which is preliminary data.</text>
</comment>
<name>A0A0P8A5Z2_9EURY</name>
<dbReference type="GO" id="GO:0016787">
    <property type="term" value="F:hydrolase activity"/>
    <property type="evidence" value="ECO:0007669"/>
    <property type="project" value="UniProtKB-KW"/>
</dbReference>
<accession>A0A0P8A5Z2</accession>
<keyword evidence="1" id="KW-0472">Membrane</keyword>